<evidence type="ECO:0000256" key="3">
    <source>
        <dbReference type="ARBA" id="ARBA00022692"/>
    </source>
</evidence>
<feature type="transmembrane region" description="Helical" evidence="10">
    <location>
        <begin position="228"/>
        <end position="253"/>
    </location>
</feature>
<keyword evidence="3 10" id="KW-0812">Transmembrane</keyword>
<evidence type="ECO:0000256" key="9">
    <source>
        <dbReference type="SAM" id="MobiDB-lite"/>
    </source>
</evidence>
<dbReference type="Proteomes" id="UP000016666">
    <property type="component" value="Unassembled WGS sequence"/>
</dbReference>
<evidence type="ECO:0000256" key="8">
    <source>
        <dbReference type="ARBA" id="ARBA00023224"/>
    </source>
</evidence>
<feature type="domain" description="G-protein coupled receptors family 1 profile" evidence="11">
    <location>
        <begin position="75"/>
        <end position="318"/>
    </location>
</feature>
<dbReference type="SUPFAM" id="SSF81321">
    <property type="entry name" value="Family A G protein-coupled receptor-like"/>
    <property type="match status" value="1"/>
</dbReference>
<feature type="region of interest" description="Disordered" evidence="9">
    <location>
        <begin position="1"/>
        <end position="26"/>
    </location>
</feature>
<feature type="transmembrane region" description="Helical" evidence="10">
    <location>
        <begin position="303"/>
        <end position="325"/>
    </location>
</feature>
<feature type="transmembrane region" description="Helical" evidence="10">
    <location>
        <begin position="62"/>
        <end position="85"/>
    </location>
</feature>
<reference evidence="13" key="1">
    <citation type="submission" date="2017-10" db="EMBL/GenBank/DDBJ databases">
        <title>A new Pekin duck reference genome.</title>
        <authorList>
            <person name="Hou Z.-C."/>
            <person name="Zhou Z.-K."/>
            <person name="Zhu F."/>
            <person name="Hou S.-S."/>
        </authorList>
    </citation>
    <scope>NUCLEOTIDE SEQUENCE [LARGE SCALE GENOMIC DNA]</scope>
</reference>
<dbReference type="GO" id="GO:0005886">
    <property type="term" value="C:plasma membrane"/>
    <property type="evidence" value="ECO:0007669"/>
    <property type="project" value="UniProtKB-SubCell"/>
</dbReference>
<name>A0A493T2M3_ANAPP</name>
<feature type="transmembrane region" description="Helical" evidence="10">
    <location>
        <begin position="97"/>
        <end position="115"/>
    </location>
</feature>
<dbReference type="InterPro" id="IPR013312">
    <property type="entry name" value="GPR40-rel_orph"/>
</dbReference>
<evidence type="ECO:0000256" key="5">
    <source>
        <dbReference type="ARBA" id="ARBA00023040"/>
    </source>
</evidence>
<dbReference type="GO" id="GO:0004930">
    <property type="term" value="F:G protein-coupled receptor activity"/>
    <property type="evidence" value="ECO:0007669"/>
    <property type="project" value="UniProtKB-KW"/>
</dbReference>
<reference evidence="12" key="2">
    <citation type="submission" date="2025-08" db="UniProtKB">
        <authorList>
            <consortium name="Ensembl"/>
        </authorList>
    </citation>
    <scope>IDENTIFICATION</scope>
</reference>
<protein>
    <recommendedName>
        <fullName evidence="11">G-protein coupled receptors family 1 profile domain-containing protein</fullName>
    </recommendedName>
</protein>
<feature type="transmembrane region" description="Helical" evidence="10">
    <location>
        <begin position="265"/>
        <end position="283"/>
    </location>
</feature>
<evidence type="ECO:0000256" key="2">
    <source>
        <dbReference type="ARBA" id="ARBA00022475"/>
    </source>
</evidence>
<dbReference type="InterPro" id="IPR000276">
    <property type="entry name" value="GPCR_Rhodpsn"/>
</dbReference>
<sequence length="436" mass="45590">MGTPGWRKGPAALNPGRPQPPLATPREPEQIAVPISCPIWRPHWIPAAMSAPPFAINHRLCLVVYAGAFTLGLPLNLVALVALGVAARRRRLLPTDVLLLNLTVADLALVASLPVRMAEAAWEATWKLPPALCPLFVFLFFTSIYLTTLSLTALSVDRYLSAAFPVQYRQRRRAAHAAVAAAGSWAAALGHCSVVYVARPGAAGNGTACYTRFAGPQLATLLALRLEIFLVLFCLPLAITAFCYGRLVCIVAALPTAALGRKRRVVALAAATMAAFILCFAPFNVSHVVGYLRQENPPWRAYAVLLTTLNACLDPLIFCFSSAALRRGLRQVWDAMGLGSLRARCRAPSERSGGLPGGAGGEALGLLACLGVGGAELEASQGASGLREPQGRALEAWGSCGGPQTSGDGLGGDKGQSQAGASGVAVGPWAGLCDLG</sequence>
<evidence type="ECO:0000256" key="1">
    <source>
        <dbReference type="ARBA" id="ARBA00004651"/>
    </source>
</evidence>
<keyword evidence="5" id="KW-0297">G-protein coupled receptor</keyword>
<comment type="subcellular location">
    <subcellularLocation>
        <location evidence="1">Cell membrane</location>
        <topology evidence="1">Multi-pass membrane protein</topology>
    </subcellularLocation>
</comment>
<keyword evidence="7" id="KW-0675">Receptor</keyword>
<keyword evidence="6 10" id="KW-0472">Membrane</keyword>
<feature type="transmembrane region" description="Helical" evidence="10">
    <location>
        <begin position="135"/>
        <end position="156"/>
    </location>
</feature>
<evidence type="ECO:0000256" key="6">
    <source>
        <dbReference type="ARBA" id="ARBA00023136"/>
    </source>
</evidence>
<dbReference type="OMA" id="MYFSSIY"/>
<evidence type="ECO:0000259" key="11">
    <source>
        <dbReference type="PROSITE" id="PS50262"/>
    </source>
</evidence>
<dbReference type="Gene3D" id="1.20.1070.10">
    <property type="entry name" value="Rhodopsin 7-helix transmembrane proteins"/>
    <property type="match status" value="1"/>
</dbReference>
<dbReference type="GeneTree" id="ENSGT00990000203527"/>
<reference evidence="12" key="3">
    <citation type="submission" date="2025-09" db="UniProtKB">
        <authorList>
            <consortium name="Ensembl"/>
        </authorList>
    </citation>
    <scope>IDENTIFICATION</scope>
</reference>
<evidence type="ECO:0000256" key="7">
    <source>
        <dbReference type="ARBA" id="ARBA00023170"/>
    </source>
</evidence>
<dbReference type="PRINTS" id="PR01904">
    <property type="entry name" value="GPR40FAMILY"/>
</dbReference>
<dbReference type="GO" id="GO:0071398">
    <property type="term" value="P:cellular response to fatty acid"/>
    <property type="evidence" value="ECO:0007669"/>
    <property type="project" value="TreeGrafter"/>
</dbReference>
<evidence type="ECO:0000313" key="13">
    <source>
        <dbReference type="Proteomes" id="UP000016666"/>
    </source>
</evidence>
<dbReference type="PRINTS" id="PR00237">
    <property type="entry name" value="GPCRRHODOPSN"/>
</dbReference>
<keyword evidence="13" id="KW-1185">Reference proteome</keyword>
<keyword evidence="2" id="KW-1003">Cell membrane</keyword>
<keyword evidence="8" id="KW-0807">Transducer</keyword>
<dbReference type="PANTHER" id="PTHR45822:SF6">
    <property type="entry name" value="FREE FATTY ACID RECEPTOR 3-RELATED"/>
    <property type="match status" value="1"/>
</dbReference>
<dbReference type="AlphaFoldDB" id="A0A493T2M3"/>
<dbReference type="Pfam" id="PF00001">
    <property type="entry name" value="7tm_1"/>
    <property type="match status" value="1"/>
</dbReference>
<evidence type="ECO:0000256" key="4">
    <source>
        <dbReference type="ARBA" id="ARBA00022989"/>
    </source>
</evidence>
<evidence type="ECO:0000256" key="10">
    <source>
        <dbReference type="SAM" id="Phobius"/>
    </source>
</evidence>
<keyword evidence="4 10" id="KW-1133">Transmembrane helix</keyword>
<organism evidence="12 13">
    <name type="scientific">Anas platyrhynchos platyrhynchos</name>
    <name type="common">Northern mallard</name>
    <dbReference type="NCBI Taxonomy" id="8840"/>
    <lineage>
        <taxon>Eukaryota</taxon>
        <taxon>Metazoa</taxon>
        <taxon>Chordata</taxon>
        <taxon>Craniata</taxon>
        <taxon>Vertebrata</taxon>
        <taxon>Euteleostomi</taxon>
        <taxon>Archelosauria</taxon>
        <taxon>Archosauria</taxon>
        <taxon>Dinosauria</taxon>
        <taxon>Saurischia</taxon>
        <taxon>Theropoda</taxon>
        <taxon>Coelurosauria</taxon>
        <taxon>Aves</taxon>
        <taxon>Neognathae</taxon>
        <taxon>Galloanserae</taxon>
        <taxon>Anseriformes</taxon>
        <taxon>Anatidae</taxon>
        <taxon>Anatinae</taxon>
        <taxon>Anas</taxon>
    </lineage>
</organism>
<proteinExistence type="predicted"/>
<accession>A0A493T2M3</accession>
<dbReference type="Ensembl" id="ENSAPLT00000046954.1">
    <property type="protein sequence ID" value="ENSAPLP00000019963.1"/>
    <property type="gene ID" value="ENSAPLG00000029501.1"/>
</dbReference>
<feature type="transmembrane region" description="Helical" evidence="10">
    <location>
        <begin position="177"/>
        <end position="198"/>
    </location>
</feature>
<dbReference type="PROSITE" id="PS50262">
    <property type="entry name" value="G_PROTEIN_RECEP_F1_2"/>
    <property type="match status" value="1"/>
</dbReference>
<dbReference type="InterPro" id="IPR017452">
    <property type="entry name" value="GPCR_Rhodpsn_7TM"/>
</dbReference>
<evidence type="ECO:0000313" key="12">
    <source>
        <dbReference type="Ensembl" id="ENSAPLP00000019963.1"/>
    </source>
</evidence>
<dbReference type="PANTHER" id="PTHR45822">
    <property type="entry name" value="FREE FATTY ACID RECEPTOR 2-RELATED"/>
    <property type="match status" value="1"/>
</dbReference>